<dbReference type="GO" id="GO:0016491">
    <property type="term" value="F:oxidoreductase activity"/>
    <property type="evidence" value="ECO:0007669"/>
    <property type="project" value="UniProtKB-KW"/>
</dbReference>
<dbReference type="Proteomes" id="UP001194746">
    <property type="component" value="Unassembled WGS sequence"/>
</dbReference>
<dbReference type="InterPro" id="IPR052542">
    <property type="entry name" value="Cholesterol_Oxidase"/>
</dbReference>
<keyword evidence="4" id="KW-0560">Oxidoreductase</keyword>
<keyword evidence="6" id="KW-1185">Reference proteome</keyword>
<organism evidence="5 6">
    <name type="scientific">Aspergillus nanangensis</name>
    <dbReference type="NCBI Taxonomy" id="2582783"/>
    <lineage>
        <taxon>Eukaryota</taxon>
        <taxon>Fungi</taxon>
        <taxon>Dikarya</taxon>
        <taxon>Ascomycota</taxon>
        <taxon>Pezizomycotina</taxon>
        <taxon>Eurotiomycetes</taxon>
        <taxon>Eurotiomycetidae</taxon>
        <taxon>Eurotiales</taxon>
        <taxon>Aspergillaceae</taxon>
        <taxon>Aspergillus</taxon>
        <taxon>Aspergillus subgen. Circumdati</taxon>
    </lineage>
</organism>
<gene>
    <name evidence="5" type="ORF">FE257_002992</name>
</gene>
<evidence type="ECO:0000313" key="6">
    <source>
        <dbReference type="Proteomes" id="UP001194746"/>
    </source>
</evidence>
<keyword evidence="3" id="KW-0274">FAD</keyword>
<evidence type="ECO:0000256" key="4">
    <source>
        <dbReference type="ARBA" id="ARBA00023002"/>
    </source>
</evidence>
<feature type="non-terminal residue" evidence="5">
    <location>
        <position position="380"/>
    </location>
</feature>
<proteinExistence type="predicted"/>
<reference evidence="5" key="2">
    <citation type="submission" date="2020-02" db="EMBL/GenBank/DDBJ databases">
        <authorList>
            <person name="Gilchrist C.L.M."/>
            <person name="Chooi Y.-H."/>
        </authorList>
    </citation>
    <scope>NUCLEOTIDE SEQUENCE</scope>
    <source>
        <strain evidence="5">MST-FP2251</strain>
    </source>
</reference>
<evidence type="ECO:0000313" key="5">
    <source>
        <dbReference type="EMBL" id="KAF9892028.1"/>
    </source>
</evidence>
<evidence type="ECO:0000256" key="3">
    <source>
        <dbReference type="ARBA" id="ARBA00022827"/>
    </source>
</evidence>
<name>A0AAD4CT92_ASPNN</name>
<dbReference type="EMBL" id="VCAU01000015">
    <property type="protein sequence ID" value="KAF9892028.1"/>
    <property type="molecule type" value="Genomic_DNA"/>
</dbReference>
<evidence type="ECO:0000256" key="1">
    <source>
        <dbReference type="ARBA" id="ARBA00001974"/>
    </source>
</evidence>
<dbReference type="Gene3D" id="3.40.50.1820">
    <property type="entry name" value="alpha/beta hydrolase"/>
    <property type="match status" value="1"/>
</dbReference>
<dbReference type="AlphaFoldDB" id="A0AAD4CT92"/>
<comment type="caution">
    <text evidence="5">The sequence shown here is derived from an EMBL/GenBank/DDBJ whole genome shotgun (WGS) entry which is preliminary data.</text>
</comment>
<evidence type="ECO:0000256" key="2">
    <source>
        <dbReference type="ARBA" id="ARBA00022630"/>
    </source>
</evidence>
<dbReference type="PANTHER" id="PTHR47470">
    <property type="entry name" value="CHOLESTEROL OXIDASE"/>
    <property type="match status" value="1"/>
</dbReference>
<accession>A0AAD4CT92</accession>
<keyword evidence="2" id="KW-0285">Flavoprotein</keyword>
<dbReference type="InterPro" id="IPR029058">
    <property type="entry name" value="AB_hydrolase_fold"/>
</dbReference>
<dbReference type="PANTHER" id="PTHR47470:SF1">
    <property type="entry name" value="FAD-DEPENDENT OXIDOREDUCTASE 2 FAD BINDING DOMAIN-CONTAINING PROTEIN"/>
    <property type="match status" value="1"/>
</dbReference>
<comment type="cofactor">
    <cofactor evidence="1">
        <name>FAD</name>
        <dbReference type="ChEBI" id="CHEBI:57692"/>
    </cofactor>
</comment>
<sequence>MWPDQGIVSLTLSGVSFAVGLFPVKDWVKDWFPTLWPQERDNTDPDPESGLAIELVEVRPADGQSESQTGIGTYAGHGESFPNVVMSDFEAIRTTARSQEDLFAERKAEFTSLVNGAYEPVEGSISASQIQGITANSVFMNQVSGYWNAEKAEKNASPIICAYEYLGPNYLPIADDHINTNGKATSRSSWFQRASDLVLHRDAVSSAAIHTQVQQHVTRVGNAAQCLGEVITEPRMDNLRGLPILFVSGSENEVFKPESTLRDYEMLCRRFPATKWIYQRFVAEGYGHLDPIVGKSAEKDFYWRIERHLKLTAKDSEWCLTKRMPKHPFHCDACDNAKQARVHCSHGLEIIQERLEYPSTSIKEIHVRWQIYWLELSGEG</sequence>
<protein>
    <submittedName>
        <fullName evidence="5">Uncharacterized protein</fullName>
    </submittedName>
</protein>
<reference evidence="5" key="1">
    <citation type="journal article" date="2019" name="Beilstein J. Org. Chem.">
        <title>Nanangenines: drimane sesquiterpenoids as the dominant metabolite cohort of a novel Australian fungus, Aspergillus nanangensis.</title>
        <authorList>
            <person name="Lacey H.J."/>
            <person name="Gilchrist C.L.M."/>
            <person name="Crombie A."/>
            <person name="Kalaitzis J.A."/>
            <person name="Vuong D."/>
            <person name="Rutledge P.J."/>
            <person name="Turner P."/>
            <person name="Pitt J.I."/>
            <person name="Lacey E."/>
            <person name="Chooi Y.H."/>
            <person name="Piggott A.M."/>
        </authorList>
    </citation>
    <scope>NUCLEOTIDE SEQUENCE</scope>
    <source>
        <strain evidence="5">MST-FP2251</strain>
    </source>
</reference>